<dbReference type="AlphaFoldDB" id="A0A163BXB3"/>
<dbReference type="RefSeq" id="WP_066308584.1">
    <property type="nucleotide sequence ID" value="NZ_LQRT01000002.1"/>
</dbReference>
<evidence type="ECO:0000313" key="1">
    <source>
        <dbReference type="EMBL" id="KZS41867.1"/>
    </source>
</evidence>
<dbReference type="EMBL" id="LQRT01000002">
    <property type="protein sequence ID" value="KZS41867.1"/>
    <property type="molecule type" value="Genomic_DNA"/>
</dbReference>
<reference evidence="1 2" key="1">
    <citation type="submission" date="2016-01" db="EMBL/GenBank/DDBJ databases">
        <title>The draft genome sequence of Aquimarina sp. RZW4-3-2.</title>
        <authorList>
            <person name="Wang Y."/>
        </authorList>
    </citation>
    <scope>NUCLEOTIDE SEQUENCE [LARGE SCALE GENOMIC DNA]</scope>
    <source>
        <strain evidence="1 2">RZW4-3-2</strain>
    </source>
</reference>
<sequence length="175" mass="18740">MVYSLNEDKVTLIGNHHFIADNATVIGKVSIQNNSSVWFGAVIRGDEQILIGENTNIQDGAVLHTDPGNIMKIGNGVTIGHRAVVHGCTIGNNTLIGINAVILDNVEIGNNCVIGANSLVKEGTIIPDNTMVVGSPAKIVKELSTTHEKMLKTASDIYVSKIDKYTHGLREQKLS</sequence>
<dbReference type="InterPro" id="IPR011004">
    <property type="entry name" value="Trimer_LpxA-like_sf"/>
</dbReference>
<dbReference type="Pfam" id="PF00132">
    <property type="entry name" value="Hexapep"/>
    <property type="match status" value="1"/>
</dbReference>
<organism evidence="1 2">
    <name type="scientific">Aquimarina aggregata</name>
    <dbReference type="NCBI Taxonomy" id="1642818"/>
    <lineage>
        <taxon>Bacteria</taxon>
        <taxon>Pseudomonadati</taxon>
        <taxon>Bacteroidota</taxon>
        <taxon>Flavobacteriia</taxon>
        <taxon>Flavobacteriales</taxon>
        <taxon>Flavobacteriaceae</taxon>
        <taxon>Aquimarina</taxon>
    </lineage>
</organism>
<dbReference type="Gene3D" id="2.160.10.10">
    <property type="entry name" value="Hexapeptide repeat proteins"/>
    <property type="match status" value="1"/>
</dbReference>
<proteinExistence type="predicted"/>
<dbReference type="InterPro" id="IPR047324">
    <property type="entry name" value="LbH_gamma_CA-like"/>
</dbReference>
<dbReference type="InterPro" id="IPR001451">
    <property type="entry name" value="Hexapep"/>
</dbReference>
<gene>
    <name evidence="1" type="ORF">AWE51_00025</name>
</gene>
<dbReference type="CDD" id="cd04645">
    <property type="entry name" value="LbH_gamma_CA_like"/>
    <property type="match status" value="1"/>
</dbReference>
<evidence type="ECO:0000313" key="2">
    <source>
        <dbReference type="Proteomes" id="UP000076715"/>
    </source>
</evidence>
<dbReference type="Proteomes" id="UP000076715">
    <property type="component" value="Unassembled WGS sequence"/>
</dbReference>
<dbReference type="PANTHER" id="PTHR13061:SF29">
    <property type="entry name" value="GAMMA CARBONIC ANHYDRASE-LIKE 1, MITOCHONDRIAL-RELATED"/>
    <property type="match status" value="1"/>
</dbReference>
<keyword evidence="2" id="KW-1185">Reference proteome</keyword>
<protein>
    <submittedName>
        <fullName evidence="1">Gamma carbonic anhydrase family protein</fullName>
    </submittedName>
</protein>
<dbReference type="InterPro" id="IPR050484">
    <property type="entry name" value="Transf_Hexapept/Carb_Anhydrase"/>
</dbReference>
<dbReference type="PANTHER" id="PTHR13061">
    <property type="entry name" value="DYNACTIN SUBUNIT P25"/>
    <property type="match status" value="1"/>
</dbReference>
<dbReference type="OrthoDB" id="9803036at2"/>
<comment type="caution">
    <text evidence="1">The sequence shown here is derived from an EMBL/GenBank/DDBJ whole genome shotgun (WGS) entry which is preliminary data.</text>
</comment>
<dbReference type="SUPFAM" id="SSF51161">
    <property type="entry name" value="Trimeric LpxA-like enzymes"/>
    <property type="match status" value="1"/>
</dbReference>
<name>A0A163BXB3_9FLAO</name>
<dbReference type="STRING" id="1642818.AWE51_00025"/>
<accession>A0A163BXB3</accession>